<reference evidence="2" key="1">
    <citation type="journal article" date="2013" name="Nature">
        <title>Pan genome of the phytoplankton Emiliania underpins its global distribution.</title>
        <authorList>
            <person name="Read B.A."/>
            <person name="Kegel J."/>
            <person name="Klute M.J."/>
            <person name="Kuo A."/>
            <person name="Lefebvre S.C."/>
            <person name="Maumus F."/>
            <person name="Mayer C."/>
            <person name="Miller J."/>
            <person name="Monier A."/>
            <person name="Salamov A."/>
            <person name="Young J."/>
            <person name="Aguilar M."/>
            <person name="Claverie J.M."/>
            <person name="Frickenhaus S."/>
            <person name="Gonzalez K."/>
            <person name="Herman E.K."/>
            <person name="Lin Y.C."/>
            <person name="Napier J."/>
            <person name="Ogata H."/>
            <person name="Sarno A.F."/>
            <person name="Shmutz J."/>
            <person name="Schroeder D."/>
            <person name="de Vargas C."/>
            <person name="Verret F."/>
            <person name="von Dassow P."/>
            <person name="Valentin K."/>
            <person name="Van de Peer Y."/>
            <person name="Wheeler G."/>
            <person name="Dacks J.B."/>
            <person name="Delwiche C.F."/>
            <person name="Dyhrman S.T."/>
            <person name="Glockner G."/>
            <person name="John U."/>
            <person name="Richards T."/>
            <person name="Worden A.Z."/>
            <person name="Zhang X."/>
            <person name="Grigoriev I.V."/>
            <person name="Allen A.E."/>
            <person name="Bidle K."/>
            <person name="Borodovsky M."/>
            <person name="Bowler C."/>
            <person name="Brownlee C."/>
            <person name="Cock J.M."/>
            <person name="Elias M."/>
            <person name="Gladyshev V.N."/>
            <person name="Groth M."/>
            <person name="Guda C."/>
            <person name="Hadaegh A."/>
            <person name="Iglesias-Rodriguez M.D."/>
            <person name="Jenkins J."/>
            <person name="Jones B.M."/>
            <person name="Lawson T."/>
            <person name="Leese F."/>
            <person name="Lindquist E."/>
            <person name="Lobanov A."/>
            <person name="Lomsadze A."/>
            <person name="Malik S.B."/>
            <person name="Marsh M.E."/>
            <person name="Mackinder L."/>
            <person name="Mock T."/>
            <person name="Mueller-Roeber B."/>
            <person name="Pagarete A."/>
            <person name="Parker M."/>
            <person name="Probert I."/>
            <person name="Quesneville H."/>
            <person name="Raines C."/>
            <person name="Rensing S.A."/>
            <person name="Riano-Pachon D.M."/>
            <person name="Richier S."/>
            <person name="Rokitta S."/>
            <person name="Shiraiwa Y."/>
            <person name="Soanes D.M."/>
            <person name="van der Giezen M."/>
            <person name="Wahlund T.M."/>
            <person name="Williams B."/>
            <person name="Wilson W."/>
            <person name="Wolfe G."/>
            <person name="Wurch L.L."/>
        </authorList>
    </citation>
    <scope>NUCLEOTIDE SEQUENCE</scope>
</reference>
<protein>
    <submittedName>
        <fullName evidence="1">Uncharacterized protein</fullName>
    </submittedName>
</protein>
<dbReference type="AlphaFoldDB" id="A0A0D3K9G7"/>
<keyword evidence="2" id="KW-1185">Reference proteome</keyword>
<evidence type="ECO:0000313" key="2">
    <source>
        <dbReference type="Proteomes" id="UP000013827"/>
    </source>
</evidence>
<name>A0A0D3K9G7_EMIH1</name>
<organism evidence="1 2">
    <name type="scientific">Emiliania huxleyi (strain CCMP1516)</name>
    <dbReference type="NCBI Taxonomy" id="280463"/>
    <lineage>
        <taxon>Eukaryota</taxon>
        <taxon>Haptista</taxon>
        <taxon>Haptophyta</taxon>
        <taxon>Prymnesiophyceae</taxon>
        <taxon>Isochrysidales</taxon>
        <taxon>Noelaerhabdaceae</taxon>
        <taxon>Emiliania</taxon>
    </lineage>
</organism>
<proteinExistence type="predicted"/>
<reference evidence="1" key="2">
    <citation type="submission" date="2024-10" db="UniProtKB">
        <authorList>
            <consortium name="EnsemblProtists"/>
        </authorList>
    </citation>
    <scope>IDENTIFICATION</scope>
</reference>
<sequence length="306" mass="33120">MVRGKDKPNMRRLPRTVGARQATVRMEGLPDDLDCMSANNASDSAAIGRFIVSQSLGQSADAKRCFAAELRRPEVAPSGGWCCKSSSLWCAGCGHNFLWSGADEHVADNIPLLLGLPKSTAPCERRLPGELEAALCLVDRVSRRLKPLGFVVLDNLSQQEGDLVRSEVQQTGTLIAVEYRSAYGMSLLGFCLRGRRVGEIVSLEGLGDFYTRAGLPGVAAEVHAWHSVRRSPAMGPEAMISRYVKSFDVEDTQMGWLTGILLGYPLWTTAARYHSGALTLRPADRRGGEAACEAEEAVAGRQGRVS</sequence>
<dbReference type="GeneID" id="17277675"/>
<evidence type="ECO:0000313" key="1">
    <source>
        <dbReference type="EnsemblProtists" id="EOD32402"/>
    </source>
</evidence>
<dbReference type="EnsemblProtists" id="EOD32402">
    <property type="protein sequence ID" value="EOD32402"/>
    <property type="gene ID" value="EMIHUDRAFT_456107"/>
</dbReference>
<dbReference type="RefSeq" id="XP_005784831.1">
    <property type="nucleotide sequence ID" value="XM_005784774.1"/>
</dbReference>
<dbReference type="PaxDb" id="2903-EOD32402"/>
<accession>A0A0D3K9G7</accession>
<dbReference type="HOGENOM" id="CLU_910419_0_0_1"/>
<dbReference type="Proteomes" id="UP000013827">
    <property type="component" value="Unassembled WGS sequence"/>
</dbReference>
<dbReference type="KEGG" id="ehx:EMIHUDRAFT_456107"/>